<dbReference type="AlphaFoldDB" id="A0A284S3H4"/>
<proteinExistence type="predicted"/>
<name>A0A284S3H4_ARMOS</name>
<gene>
    <name evidence="1" type="ORF">ARMOST_19035</name>
</gene>
<organism evidence="1 2">
    <name type="scientific">Armillaria ostoyae</name>
    <name type="common">Armillaria root rot fungus</name>
    <dbReference type="NCBI Taxonomy" id="47428"/>
    <lineage>
        <taxon>Eukaryota</taxon>
        <taxon>Fungi</taxon>
        <taxon>Dikarya</taxon>
        <taxon>Basidiomycota</taxon>
        <taxon>Agaricomycotina</taxon>
        <taxon>Agaricomycetes</taxon>
        <taxon>Agaricomycetidae</taxon>
        <taxon>Agaricales</taxon>
        <taxon>Marasmiineae</taxon>
        <taxon>Physalacriaceae</taxon>
        <taxon>Armillaria</taxon>
    </lineage>
</organism>
<evidence type="ECO:0000313" key="1">
    <source>
        <dbReference type="EMBL" id="SJL15534.1"/>
    </source>
</evidence>
<sequence>MVKLALIPERSRRPNIPGRNSVCGPISLFFHKDDTLTPIEGGNSDLHGAILGSAALYFTETTAYEVTLHSDAITQLQS</sequence>
<evidence type="ECO:0000313" key="2">
    <source>
        <dbReference type="Proteomes" id="UP000219338"/>
    </source>
</evidence>
<dbReference type="Proteomes" id="UP000219338">
    <property type="component" value="Unassembled WGS sequence"/>
</dbReference>
<dbReference type="EMBL" id="FUEG01000029">
    <property type="protein sequence ID" value="SJL15534.1"/>
    <property type="molecule type" value="Genomic_DNA"/>
</dbReference>
<reference evidence="2" key="1">
    <citation type="journal article" date="2017" name="Nat. Ecol. Evol.">
        <title>Genome expansion and lineage-specific genetic innovations in the forest pathogenic fungi Armillaria.</title>
        <authorList>
            <person name="Sipos G."/>
            <person name="Prasanna A.N."/>
            <person name="Walter M.C."/>
            <person name="O'Connor E."/>
            <person name="Balint B."/>
            <person name="Krizsan K."/>
            <person name="Kiss B."/>
            <person name="Hess J."/>
            <person name="Varga T."/>
            <person name="Slot J."/>
            <person name="Riley R."/>
            <person name="Boka B."/>
            <person name="Rigling D."/>
            <person name="Barry K."/>
            <person name="Lee J."/>
            <person name="Mihaltcheva S."/>
            <person name="LaButti K."/>
            <person name="Lipzen A."/>
            <person name="Waldron R."/>
            <person name="Moloney N.M."/>
            <person name="Sperisen C."/>
            <person name="Kredics L."/>
            <person name="Vagvoelgyi C."/>
            <person name="Patrignani A."/>
            <person name="Fitzpatrick D."/>
            <person name="Nagy I."/>
            <person name="Doyle S."/>
            <person name="Anderson J.B."/>
            <person name="Grigoriev I.V."/>
            <person name="Gueldener U."/>
            <person name="Muensterkoetter M."/>
            <person name="Nagy L.G."/>
        </authorList>
    </citation>
    <scope>NUCLEOTIDE SEQUENCE [LARGE SCALE GENOMIC DNA]</scope>
    <source>
        <strain evidence="2">C18/9</strain>
    </source>
</reference>
<keyword evidence="2" id="KW-1185">Reference proteome</keyword>
<protein>
    <submittedName>
        <fullName evidence="1">Uncharacterized protein</fullName>
    </submittedName>
</protein>
<accession>A0A284S3H4</accession>